<dbReference type="Proteomes" id="UP000887567">
    <property type="component" value="Unplaced"/>
</dbReference>
<proteinExistence type="inferred from homology"/>
<feature type="transmembrane region" description="Helical" evidence="10">
    <location>
        <begin position="111"/>
        <end position="130"/>
    </location>
</feature>
<comment type="similarity">
    <text evidence="9">Belongs to the G-protein coupled receptor 1 family.</text>
</comment>
<keyword evidence="5 9" id="KW-0297">G-protein coupled receptor</keyword>
<dbReference type="PRINTS" id="PR00237">
    <property type="entry name" value="GPCRRHODOPSN"/>
</dbReference>
<evidence type="ECO:0000256" key="9">
    <source>
        <dbReference type="RuleBase" id="RU000688"/>
    </source>
</evidence>
<organism evidence="12 13">
    <name type="scientific">Exaiptasia diaphana</name>
    <name type="common">Tropical sea anemone</name>
    <name type="synonym">Aiptasia pulchella</name>
    <dbReference type="NCBI Taxonomy" id="2652724"/>
    <lineage>
        <taxon>Eukaryota</taxon>
        <taxon>Metazoa</taxon>
        <taxon>Cnidaria</taxon>
        <taxon>Anthozoa</taxon>
        <taxon>Hexacorallia</taxon>
        <taxon>Actiniaria</taxon>
        <taxon>Aiptasiidae</taxon>
        <taxon>Exaiptasia</taxon>
    </lineage>
</organism>
<dbReference type="InterPro" id="IPR017452">
    <property type="entry name" value="GPCR_Rhodpsn_7TM"/>
</dbReference>
<keyword evidence="7 9" id="KW-0675">Receptor</keyword>
<reference evidence="12" key="1">
    <citation type="submission" date="2022-11" db="UniProtKB">
        <authorList>
            <consortium name="EnsemblMetazoa"/>
        </authorList>
    </citation>
    <scope>IDENTIFICATION</scope>
</reference>
<dbReference type="OrthoDB" id="10042731at2759"/>
<dbReference type="RefSeq" id="XP_028512467.1">
    <property type="nucleotide sequence ID" value="XM_028656666.1"/>
</dbReference>
<dbReference type="AlphaFoldDB" id="A0A913YD65"/>
<name>A0A913YD65_EXADI</name>
<evidence type="ECO:0000256" key="8">
    <source>
        <dbReference type="ARBA" id="ARBA00023224"/>
    </source>
</evidence>
<evidence type="ECO:0000256" key="3">
    <source>
        <dbReference type="ARBA" id="ARBA00022692"/>
    </source>
</evidence>
<feature type="transmembrane region" description="Helical" evidence="10">
    <location>
        <begin position="236"/>
        <end position="257"/>
    </location>
</feature>
<keyword evidence="2" id="KW-1003">Cell membrane</keyword>
<feature type="transmembrane region" description="Helical" evidence="10">
    <location>
        <begin position="151"/>
        <end position="171"/>
    </location>
</feature>
<feature type="transmembrane region" description="Helical" evidence="10">
    <location>
        <begin position="263"/>
        <end position="285"/>
    </location>
</feature>
<keyword evidence="6 10" id="KW-0472">Membrane</keyword>
<feature type="transmembrane region" description="Helical" evidence="10">
    <location>
        <begin position="35"/>
        <end position="59"/>
    </location>
</feature>
<evidence type="ECO:0000259" key="11">
    <source>
        <dbReference type="PROSITE" id="PS50262"/>
    </source>
</evidence>
<dbReference type="OMA" id="WVPFAMY"/>
<evidence type="ECO:0000256" key="5">
    <source>
        <dbReference type="ARBA" id="ARBA00023040"/>
    </source>
</evidence>
<evidence type="ECO:0000256" key="10">
    <source>
        <dbReference type="SAM" id="Phobius"/>
    </source>
</evidence>
<evidence type="ECO:0000256" key="2">
    <source>
        <dbReference type="ARBA" id="ARBA00022475"/>
    </source>
</evidence>
<evidence type="ECO:0000256" key="1">
    <source>
        <dbReference type="ARBA" id="ARBA00004651"/>
    </source>
</evidence>
<protein>
    <recommendedName>
        <fullName evidence="11">G-protein coupled receptors family 1 profile domain-containing protein</fullName>
    </recommendedName>
</protein>
<accession>A0A913YD65</accession>
<evidence type="ECO:0000313" key="12">
    <source>
        <dbReference type="EnsemblMetazoa" id="XP_028512467.1"/>
    </source>
</evidence>
<feature type="transmembrane region" description="Helical" evidence="10">
    <location>
        <begin position="71"/>
        <end position="96"/>
    </location>
</feature>
<dbReference type="PANTHER" id="PTHR24249">
    <property type="entry name" value="HISTAMINE RECEPTOR-RELATED G-PROTEIN COUPLED RECEPTOR"/>
    <property type="match status" value="1"/>
</dbReference>
<dbReference type="Gene3D" id="1.20.1070.10">
    <property type="entry name" value="Rhodopsin 7-helix transmembrane proteins"/>
    <property type="match status" value="1"/>
</dbReference>
<keyword evidence="3 9" id="KW-0812">Transmembrane</keyword>
<dbReference type="GO" id="GO:0004930">
    <property type="term" value="F:G protein-coupled receptor activity"/>
    <property type="evidence" value="ECO:0007669"/>
    <property type="project" value="UniProtKB-KW"/>
</dbReference>
<dbReference type="SUPFAM" id="SSF81321">
    <property type="entry name" value="Family A G protein-coupled receptor-like"/>
    <property type="match status" value="1"/>
</dbReference>
<sequence>MENNTSFPVNKCLFMPEDFYTLMNVYDQAFRLSTYAILAIGSVLSVLIVMVNGLFLSTMVKTPNLISPPNILLCSLATADGLTGLLSIPLCIGWVFDIRLLHSCAYTKTTLLFMFIIFGASFFTIVGVCLERYLALFYSLRYAAMVTLKRVLLALLLAWIFPSLFNSLMIIMGDLYALLAVSLVNLFVGNTIIMFTYFRVFRLVRHHRKQIHAQQNQFCLVDSTARQRKHAITMGFVIGSMMCCYFPLCCFYAVLMIKGIHRGIAVPALYCMMAALSSSLWNPLIYCWRNRAIKMAVLEQLARLKGCFTGLQTQQVQALST</sequence>
<feature type="transmembrane region" description="Helical" evidence="10">
    <location>
        <begin position="177"/>
        <end position="200"/>
    </location>
</feature>
<dbReference type="CDD" id="cd00637">
    <property type="entry name" value="7tm_classA_rhodopsin-like"/>
    <property type="match status" value="1"/>
</dbReference>
<dbReference type="PROSITE" id="PS50262">
    <property type="entry name" value="G_PROTEIN_RECEP_F1_2"/>
    <property type="match status" value="1"/>
</dbReference>
<dbReference type="Pfam" id="PF00001">
    <property type="entry name" value="7tm_1"/>
    <property type="match status" value="2"/>
</dbReference>
<keyword evidence="8 9" id="KW-0807">Transducer</keyword>
<feature type="domain" description="G-protein coupled receptors family 1 profile" evidence="11">
    <location>
        <begin position="51"/>
        <end position="286"/>
    </location>
</feature>
<dbReference type="PANTHER" id="PTHR24249:SF372">
    <property type="entry name" value="G-PROTEIN COUPLED RECEPTORS FAMILY 1 PROFILE DOMAIN-CONTAINING PROTEIN"/>
    <property type="match status" value="1"/>
</dbReference>
<dbReference type="InterPro" id="IPR050569">
    <property type="entry name" value="TAAR"/>
</dbReference>
<dbReference type="PROSITE" id="PS00237">
    <property type="entry name" value="G_PROTEIN_RECEP_F1_1"/>
    <property type="match status" value="1"/>
</dbReference>
<keyword evidence="4 10" id="KW-1133">Transmembrane helix</keyword>
<dbReference type="GO" id="GO:0005886">
    <property type="term" value="C:plasma membrane"/>
    <property type="evidence" value="ECO:0007669"/>
    <property type="project" value="UniProtKB-SubCell"/>
</dbReference>
<dbReference type="EnsemblMetazoa" id="XM_028656666.1">
    <property type="protein sequence ID" value="XP_028512467.1"/>
    <property type="gene ID" value="LOC114574344"/>
</dbReference>
<evidence type="ECO:0000256" key="6">
    <source>
        <dbReference type="ARBA" id="ARBA00023136"/>
    </source>
</evidence>
<dbReference type="KEGG" id="epa:114574344"/>
<keyword evidence="13" id="KW-1185">Reference proteome</keyword>
<evidence type="ECO:0000256" key="7">
    <source>
        <dbReference type="ARBA" id="ARBA00023170"/>
    </source>
</evidence>
<dbReference type="GeneID" id="114574344"/>
<evidence type="ECO:0000256" key="4">
    <source>
        <dbReference type="ARBA" id="ARBA00022989"/>
    </source>
</evidence>
<comment type="subcellular location">
    <subcellularLocation>
        <location evidence="1">Cell membrane</location>
        <topology evidence="1">Multi-pass membrane protein</topology>
    </subcellularLocation>
</comment>
<evidence type="ECO:0000313" key="13">
    <source>
        <dbReference type="Proteomes" id="UP000887567"/>
    </source>
</evidence>
<dbReference type="InterPro" id="IPR000276">
    <property type="entry name" value="GPCR_Rhodpsn"/>
</dbReference>